<dbReference type="InterPro" id="IPR001650">
    <property type="entry name" value="Helicase_C-like"/>
</dbReference>
<dbReference type="RefSeq" id="XP_066654199.1">
    <property type="nucleotide sequence ID" value="XM_066795833.1"/>
</dbReference>
<dbReference type="InterPro" id="IPR014001">
    <property type="entry name" value="Helicase_ATP-bd"/>
</dbReference>
<reference evidence="10 11" key="1">
    <citation type="submission" date="2024-04" db="EMBL/GenBank/DDBJ databases">
        <title>Phyllosticta paracitricarpa is synonymous to the EU quarantine fungus P. citricarpa based on phylogenomic analyses.</title>
        <authorList>
            <consortium name="Lawrence Berkeley National Laboratory"/>
            <person name="Van ingen-buijs V.A."/>
            <person name="Van westerhoven A.C."/>
            <person name="Haridas S."/>
            <person name="Skiadas P."/>
            <person name="Martin F."/>
            <person name="Groenewald J.Z."/>
            <person name="Crous P.W."/>
            <person name="Seidl M.F."/>
        </authorList>
    </citation>
    <scope>NUCLEOTIDE SEQUENCE [LARGE SCALE GENOMIC DNA]</scope>
    <source>
        <strain evidence="10 11">CPC 17464</strain>
    </source>
</reference>
<comment type="catalytic activity">
    <reaction evidence="6">
        <text>ATP + H2O = ADP + phosphate + H(+)</text>
        <dbReference type="Rhea" id="RHEA:13065"/>
        <dbReference type="ChEBI" id="CHEBI:15377"/>
        <dbReference type="ChEBI" id="CHEBI:15378"/>
        <dbReference type="ChEBI" id="CHEBI:30616"/>
        <dbReference type="ChEBI" id="CHEBI:43474"/>
        <dbReference type="ChEBI" id="CHEBI:456216"/>
        <dbReference type="EC" id="3.6.4.13"/>
    </reaction>
</comment>
<dbReference type="Pfam" id="PF00270">
    <property type="entry name" value="DEAD"/>
    <property type="match status" value="1"/>
</dbReference>
<dbReference type="EC" id="3.6.4.13" evidence="1"/>
<keyword evidence="11" id="KW-1185">Reference proteome</keyword>
<dbReference type="InterPro" id="IPR027417">
    <property type="entry name" value="P-loop_NTPase"/>
</dbReference>
<evidence type="ECO:0000256" key="2">
    <source>
        <dbReference type="ARBA" id="ARBA00022741"/>
    </source>
</evidence>
<dbReference type="SUPFAM" id="SSF52540">
    <property type="entry name" value="P-loop containing nucleoside triphosphate hydrolases"/>
    <property type="match status" value="2"/>
</dbReference>
<keyword evidence="2" id="KW-0547">Nucleotide-binding</keyword>
<name>A0ABR1LKP5_9PEZI</name>
<gene>
    <name evidence="10" type="ORF">J3D65DRAFT_388959</name>
</gene>
<keyword evidence="5" id="KW-0067">ATP-binding</keyword>
<feature type="domain" description="Helicase ATP-binding" evidence="8">
    <location>
        <begin position="89"/>
        <end position="251"/>
    </location>
</feature>
<dbReference type="Pfam" id="PF00271">
    <property type="entry name" value="Helicase_C"/>
    <property type="match status" value="1"/>
</dbReference>
<evidence type="ECO:0000256" key="6">
    <source>
        <dbReference type="ARBA" id="ARBA00047984"/>
    </source>
</evidence>
<evidence type="ECO:0000256" key="4">
    <source>
        <dbReference type="ARBA" id="ARBA00022806"/>
    </source>
</evidence>
<evidence type="ECO:0000259" key="9">
    <source>
        <dbReference type="PROSITE" id="PS51194"/>
    </source>
</evidence>
<proteinExistence type="predicted"/>
<feature type="region of interest" description="Disordered" evidence="7">
    <location>
        <begin position="416"/>
        <end position="448"/>
    </location>
</feature>
<keyword evidence="3 10" id="KW-0378">Hydrolase</keyword>
<dbReference type="Gene3D" id="3.40.50.300">
    <property type="entry name" value="P-loop containing nucleotide triphosphate hydrolases"/>
    <property type="match status" value="2"/>
</dbReference>
<dbReference type="PROSITE" id="PS51194">
    <property type="entry name" value="HELICASE_CTER"/>
    <property type="match status" value="1"/>
</dbReference>
<feature type="domain" description="Helicase C-terminal" evidence="9">
    <location>
        <begin position="304"/>
        <end position="486"/>
    </location>
</feature>
<evidence type="ECO:0000256" key="7">
    <source>
        <dbReference type="SAM" id="MobiDB-lite"/>
    </source>
</evidence>
<dbReference type="PANTHER" id="PTHR47958">
    <property type="entry name" value="ATP-DEPENDENT RNA HELICASE DBP3"/>
    <property type="match status" value="1"/>
</dbReference>
<dbReference type="InterPro" id="IPR011545">
    <property type="entry name" value="DEAD/DEAH_box_helicase_dom"/>
</dbReference>
<dbReference type="SMART" id="SM00487">
    <property type="entry name" value="DEXDc"/>
    <property type="match status" value="1"/>
</dbReference>
<feature type="compositionally biased region" description="Polar residues" evidence="7">
    <location>
        <begin position="30"/>
        <end position="52"/>
    </location>
</feature>
<dbReference type="GO" id="GO:0016787">
    <property type="term" value="F:hydrolase activity"/>
    <property type="evidence" value="ECO:0007669"/>
    <property type="project" value="UniProtKB-KW"/>
</dbReference>
<dbReference type="GeneID" id="92028739"/>
<comment type="caution">
    <text evidence="10">The sequence shown here is derived from an EMBL/GenBank/DDBJ whole genome shotgun (WGS) entry which is preliminary data.</text>
</comment>
<evidence type="ECO:0000256" key="5">
    <source>
        <dbReference type="ARBA" id="ARBA00022840"/>
    </source>
</evidence>
<keyword evidence="4" id="KW-0347">Helicase</keyword>
<evidence type="ECO:0000313" key="11">
    <source>
        <dbReference type="Proteomes" id="UP001360953"/>
    </source>
</evidence>
<sequence length="504" mass="55441">MLHNEEGSIPGGRAPSPAVKSDHDLWPGWAQTSSNTPDASSVPGSATHSQVTPEPLSSWATFGIPHNMLANLASMGLKEPKVAQSELLRIMETKRSDALVTSPNKSGKTVGACLSAVLFAHKRYMQQGRRAKRFKSLPTVIVICTTRERATETFKVLKALTRGGPVRAVKVTGDVGWKYQLKQLRMGCDVVVATPGRLIDIVIKGRYPISGTEYLIMDHATALLGEFFRESMEDLWRNDIIDENTIFAFLSNFYSKKFGNDVEGFLQDDESLVVSTLASAEAGTMRRAGMTFMNASDEAVDTQKIREAIDTIGRRTGKAMIFANNRHQIQQLRSMLQGTEGLVVLQGDYITSAEREAALRRCENKDAKVILATDRSANGIRVSDVELVIHGFLPQVTASKRDGPIIRYLARNARAARPSVPKPTTQSIAPRTANAKAKPTTTSRTPPGATIAFYRKQDEHLFPDLAYHLLQSGQQQMNRISVINLFNAGATIAPSQTWRRYVSA</sequence>
<evidence type="ECO:0000256" key="3">
    <source>
        <dbReference type="ARBA" id="ARBA00022801"/>
    </source>
</evidence>
<feature type="region of interest" description="Disordered" evidence="7">
    <location>
        <begin position="1"/>
        <end position="53"/>
    </location>
</feature>
<dbReference type="Proteomes" id="UP001360953">
    <property type="component" value="Unassembled WGS sequence"/>
</dbReference>
<dbReference type="EMBL" id="JBBPEH010000007">
    <property type="protein sequence ID" value="KAK7535783.1"/>
    <property type="molecule type" value="Genomic_DNA"/>
</dbReference>
<accession>A0ABR1LKP5</accession>
<evidence type="ECO:0000259" key="8">
    <source>
        <dbReference type="PROSITE" id="PS51192"/>
    </source>
</evidence>
<evidence type="ECO:0000256" key="1">
    <source>
        <dbReference type="ARBA" id="ARBA00012552"/>
    </source>
</evidence>
<dbReference type="PROSITE" id="PS51192">
    <property type="entry name" value="HELICASE_ATP_BIND_1"/>
    <property type="match status" value="1"/>
</dbReference>
<organism evidence="10 11">
    <name type="scientific">Phyllosticta citribraziliensis</name>
    <dbReference type="NCBI Taxonomy" id="989973"/>
    <lineage>
        <taxon>Eukaryota</taxon>
        <taxon>Fungi</taxon>
        <taxon>Dikarya</taxon>
        <taxon>Ascomycota</taxon>
        <taxon>Pezizomycotina</taxon>
        <taxon>Dothideomycetes</taxon>
        <taxon>Dothideomycetes incertae sedis</taxon>
        <taxon>Botryosphaeriales</taxon>
        <taxon>Phyllostictaceae</taxon>
        <taxon>Phyllosticta</taxon>
    </lineage>
</organism>
<protein>
    <recommendedName>
        <fullName evidence="1">RNA helicase</fullName>
        <ecNumber evidence="1">3.6.4.13</ecNumber>
    </recommendedName>
</protein>
<evidence type="ECO:0000313" key="10">
    <source>
        <dbReference type="EMBL" id="KAK7535783.1"/>
    </source>
</evidence>